<proteinExistence type="predicted"/>
<dbReference type="KEGG" id="mfi:DSM1535_2451"/>
<accession>A0A090I837</accession>
<evidence type="ECO:0000313" key="2">
    <source>
        <dbReference type="EMBL" id="CEA13739.1"/>
    </source>
</evidence>
<dbReference type="EMBL" id="LN515531">
    <property type="protein sequence ID" value="CEA14888.1"/>
    <property type="molecule type" value="Genomic_DNA"/>
</dbReference>
<dbReference type="EMBL" id="LN515531">
    <property type="protein sequence ID" value="CEA14932.1"/>
    <property type="molecule type" value="Genomic_DNA"/>
</dbReference>
<dbReference type="KEGG" id="mfi:DSM1535_1405"/>
<dbReference type="EMBL" id="LN515531">
    <property type="protein sequence ID" value="CEA13739.1"/>
    <property type="molecule type" value="Genomic_DNA"/>
</dbReference>
<name>A0A090I837_METFO</name>
<dbReference type="GO" id="GO:0004803">
    <property type="term" value="F:transposase activity"/>
    <property type="evidence" value="ECO:0007669"/>
    <property type="project" value="InterPro"/>
</dbReference>
<evidence type="ECO:0000259" key="1">
    <source>
        <dbReference type="Pfam" id="PF01609"/>
    </source>
</evidence>
<evidence type="ECO:0000313" key="4">
    <source>
        <dbReference type="EMBL" id="CEA14888.1"/>
    </source>
</evidence>
<protein>
    <submittedName>
        <fullName evidence="3">Transposase</fullName>
    </submittedName>
</protein>
<dbReference type="KEGG" id="mfi:DSM1535_2428"/>
<dbReference type="GO" id="GO:0006313">
    <property type="term" value="P:DNA transposition"/>
    <property type="evidence" value="ECO:0007669"/>
    <property type="project" value="InterPro"/>
</dbReference>
<evidence type="ECO:0000313" key="5">
    <source>
        <dbReference type="EMBL" id="CEA14932.1"/>
    </source>
</evidence>
<dbReference type="Pfam" id="PF01609">
    <property type="entry name" value="DDE_Tnp_1"/>
    <property type="match status" value="1"/>
</dbReference>
<feature type="domain" description="Transposase IS4-like" evidence="1">
    <location>
        <begin position="119"/>
        <end position="330"/>
    </location>
</feature>
<dbReference type="EMBL" id="LN515531">
    <property type="protein sequence ID" value="CEA14445.1"/>
    <property type="molecule type" value="Genomic_DNA"/>
</dbReference>
<evidence type="ECO:0000313" key="3">
    <source>
        <dbReference type="EMBL" id="CEA14445.1"/>
    </source>
</evidence>
<dbReference type="KEGG" id="mfi:DSM1535_2123"/>
<gene>
    <name evidence="2" type="ORF">DSM1535_1405</name>
    <name evidence="3" type="ORF">DSM1535_2123</name>
    <name evidence="4" type="ORF">DSM1535_2428</name>
    <name evidence="5" type="ORF">DSM1535_2451</name>
</gene>
<dbReference type="InterPro" id="IPR002559">
    <property type="entry name" value="Transposase_11"/>
</dbReference>
<sequence>MKHCLNYSKEDPNYILLEKIFKIIGSRKSRTIIASKGVKNINMMILSIKITFTAIFFNTTIEFVVSELKRDKKLQKFFQINEVPSALQISEFISRFKPDTYVKITNSILMQTKPIKKRGNRTFIVDATPVDLDYNTKRKHRSKKYLKKQNLKWSYASSYGFYIGFKATIVIEHESAMPVAILIHSGAPHDTKIFTEIMENLRKRRIIRKGDTIIFDRGYYKYENYQIGISKYKIVPLIFPKEKFKLQKLKDKLTYPLRVFKDKKTENKSKRLYKILKRILIQKIQNWKRYKPIRGKIEDFFKLCKSGLSLKKIHKYTPKSAEKTTILTVLLAGLITTQGYNTKTALQKLSET</sequence>
<dbReference type="PATRIC" id="fig|2162.9.peg.1436"/>
<reference evidence="3" key="1">
    <citation type="submission" date="2014-08" db="EMBL/GenBank/DDBJ databases">
        <authorList>
            <person name="Wibberg D."/>
        </authorList>
    </citation>
    <scope>NUCLEOTIDE SEQUENCE</scope>
</reference>
<dbReference type="SUPFAM" id="SSF53098">
    <property type="entry name" value="Ribonuclease H-like"/>
    <property type="match status" value="1"/>
</dbReference>
<dbReference type="GO" id="GO:0003677">
    <property type="term" value="F:DNA binding"/>
    <property type="evidence" value="ECO:0007669"/>
    <property type="project" value="InterPro"/>
</dbReference>
<organism evidence="3">
    <name type="scientific">Methanobacterium formicicum</name>
    <dbReference type="NCBI Taxonomy" id="2162"/>
    <lineage>
        <taxon>Archaea</taxon>
        <taxon>Methanobacteriati</taxon>
        <taxon>Methanobacteriota</taxon>
        <taxon>Methanomada group</taxon>
        <taxon>Methanobacteria</taxon>
        <taxon>Methanobacteriales</taxon>
        <taxon>Methanobacteriaceae</taxon>
        <taxon>Methanobacterium</taxon>
    </lineage>
</organism>
<dbReference type="InterPro" id="IPR012337">
    <property type="entry name" value="RNaseH-like_sf"/>
</dbReference>
<dbReference type="AlphaFoldDB" id="A0A090I837"/>